<dbReference type="NCBIfam" id="NF004638">
    <property type="entry name" value="PRK05988.1"/>
    <property type="match status" value="1"/>
</dbReference>
<dbReference type="KEGG" id="kim:G3T16_07850"/>
<comment type="catalytic activity">
    <reaction evidence="10">
        <text>a quinone + NADH + 5 H(+)(in) = a quinol + NAD(+) + 4 H(+)(out)</text>
        <dbReference type="Rhea" id="RHEA:57888"/>
        <dbReference type="ChEBI" id="CHEBI:15378"/>
        <dbReference type="ChEBI" id="CHEBI:24646"/>
        <dbReference type="ChEBI" id="CHEBI:57540"/>
        <dbReference type="ChEBI" id="CHEBI:57945"/>
        <dbReference type="ChEBI" id="CHEBI:132124"/>
    </reaction>
</comment>
<comment type="similarity">
    <text evidence="1">Belongs to the complex I 24 kDa subunit family.</text>
</comment>
<dbReference type="GO" id="GO:0016491">
    <property type="term" value="F:oxidoreductase activity"/>
    <property type="evidence" value="ECO:0007669"/>
    <property type="project" value="InterPro"/>
</dbReference>
<accession>A0A6C0U0K5</accession>
<dbReference type="Gene3D" id="1.10.10.1590">
    <property type="entry name" value="NADH-quinone oxidoreductase subunit E"/>
    <property type="match status" value="1"/>
</dbReference>
<keyword evidence="3 11" id="KW-0001">2Fe-2S</keyword>
<sequence length="163" mass="17470">MTVPSATASDPVQAALDTWQNEPGALLPVLHAVQDSVGYIPREAIAAIADALRLTRAEVSGVISFYHHFRTTPPGRHTVEVCRAEACQAVGARQLEAHAKTRLGLDYHETGADGQFSLEPVYCLGNCACGPSIRIGGAVYGRVSEARFDELLTGLDTRALELR</sequence>
<evidence type="ECO:0000256" key="2">
    <source>
        <dbReference type="ARBA" id="ARBA00019898"/>
    </source>
</evidence>
<evidence type="ECO:0000256" key="1">
    <source>
        <dbReference type="ARBA" id="ARBA00010643"/>
    </source>
</evidence>
<evidence type="ECO:0000256" key="4">
    <source>
        <dbReference type="ARBA" id="ARBA00022723"/>
    </source>
</evidence>
<gene>
    <name evidence="12" type="ORF">G3T16_07850</name>
</gene>
<dbReference type="CDD" id="cd03081">
    <property type="entry name" value="TRX_Fd_NuoE_FDH_gamma"/>
    <property type="match status" value="1"/>
</dbReference>
<dbReference type="InterPro" id="IPR036249">
    <property type="entry name" value="Thioredoxin-like_sf"/>
</dbReference>
<proteinExistence type="inferred from homology"/>
<reference evidence="12 13" key="1">
    <citation type="submission" date="2020-02" db="EMBL/GenBank/DDBJ databases">
        <title>Genome sequencing for Kineobactrum sp. M2.</title>
        <authorList>
            <person name="Park S.-J."/>
        </authorList>
    </citation>
    <scope>NUCLEOTIDE SEQUENCE [LARGE SCALE GENOMIC DNA]</scope>
    <source>
        <strain evidence="12 13">M2</strain>
    </source>
</reference>
<evidence type="ECO:0000256" key="5">
    <source>
        <dbReference type="ARBA" id="ARBA00023004"/>
    </source>
</evidence>
<keyword evidence="6 11" id="KW-0411">Iron-sulfur</keyword>
<feature type="binding site" evidence="11">
    <location>
        <position position="82"/>
    </location>
    <ligand>
        <name>[2Fe-2S] cluster</name>
        <dbReference type="ChEBI" id="CHEBI:190135"/>
    </ligand>
</feature>
<dbReference type="GO" id="GO:0051537">
    <property type="term" value="F:2 iron, 2 sulfur cluster binding"/>
    <property type="evidence" value="ECO:0007669"/>
    <property type="project" value="UniProtKB-KW"/>
</dbReference>
<keyword evidence="5 11" id="KW-0408">Iron</keyword>
<dbReference type="PIRSF" id="PIRSF000216">
    <property type="entry name" value="NADH_DH_24kDa"/>
    <property type="match status" value="1"/>
</dbReference>
<feature type="binding site" evidence="11">
    <location>
        <position position="123"/>
    </location>
    <ligand>
        <name>[2Fe-2S] cluster</name>
        <dbReference type="ChEBI" id="CHEBI:190135"/>
    </ligand>
</feature>
<dbReference type="Pfam" id="PF01257">
    <property type="entry name" value="2Fe-2S_thioredx"/>
    <property type="match status" value="1"/>
</dbReference>
<dbReference type="RefSeq" id="WP_163494562.1">
    <property type="nucleotide sequence ID" value="NZ_CP048711.1"/>
</dbReference>
<dbReference type="EMBL" id="CP048711">
    <property type="protein sequence ID" value="QIB65323.1"/>
    <property type="molecule type" value="Genomic_DNA"/>
</dbReference>
<protein>
    <recommendedName>
        <fullName evidence="2">NADH-quinone oxidoreductase subunit E</fullName>
    </recommendedName>
    <alternativeName>
        <fullName evidence="7">NADH dehydrogenase I subunit E</fullName>
    </alternativeName>
    <alternativeName>
        <fullName evidence="8">NDH-1 subunit E</fullName>
    </alternativeName>
</protein>
<evidence type="ECO:0000256" key="10">
    <source>
        <dbReference type="ARBA" id="ARBA00047712"/>
    </source>
</evidence>
<evidence type="ECO:0000313" key="12">
    <source>
        <dbReference type="EMBL" id="QIB65323.1"/>
    </source>
</evidence>
<dbReference type="PROSITE" id="PS01099">
    <property type="entry name" value="COMPLEX1_24K"/>
    <property type="match status" value="1"/>
</dbReference>
<dbReference type="Proteomes" id="UP000477680">
    <property type="component" value="Chromosome"/>
</dbReference>
<evidence type="ECO:0000256" key="6">
    <source>
        <dbReference type="ARBA" id="ARBA00023014"/>
    </source>
</evidence>
<keyword evidence="4 11" id="KW-0479">Metal-binding</keyword>
<comment type="cofactor">
    <cofactor evidence="11">
        <name>[2Fe-2S] cluster</name>
        <dbReference type="ChEBI" id="CHEBI:190135"/>
    </cofactor>
    <text evidence="11">Binds 1 [2Fe-2S] cluster.</text>
</comment>
<dbReference type="AlphaFoldDB" id="A0A6C0U0K5"/>
<keyword evidence="13" id="KW-1185">Reference proteome</keyword>
<organism evidence="12 13">
    <name type="scientific">Kineobactrum salinum</name>
    <dbReference type="NCBI Taxonomy" id="2708301"/>
    <lineage>
        <taxon>Bacteria</taxon>
        <taxon>Pseudomonadati</taxon>
        <taxon>Pseudomonadota</taxon>
        <taxon>Gammaproteobacteria</taxon>
        <taxon>Cellvibrionales</taxon>
        <taxon>Halieaceae</taxon>
        <taxon>Kineobactrum</taxon>
    </lineage>
</organism>
<feature type="binding site" evidence="11">
    <location>
        <position position="127"/>
    </location>
    <ligand>
        <name>[2Fe-2S] cluster</name>
        <dbReference type="ChEBI" id="CHEBI:190135"/>
    </ligand>
</feature>
<dbReference type="GO" id="GO:0046872">
    <property type="term" value="F:metal ion binding"/>
    <property type="evidence" value="ECO:0007669"/>
    <property type="project" value="UniProtKB-KW"/>
</dbReference>
<evidence type="ECO:0000256" key="9">
    <source>
        <dbReference type="ARBA" id="ARBA00034078"/>
    </source>
</evidence>
<evidence type="ECO:0000313" key="13">
    <source>
        <dbReference type="Proteomes" id="UP000477680"/>
    </source>
</evidence>
<comment type="cofactor">
    <cofactor evidence="9">
        <name>[2Fe-2S] cluster</name>
        <dbReference type="ChEBI" id="CHEBI:190135"/>
    </cofactor>
</comment>
<evidence type="ECO:0000256" key="7">
    <source>
        <dbReference type="ARBA" id="ARBA00031580"/>
    </source>
</evidence>
<evidence type="ECO:0000256" key="11">
    <source>
        <dbReference type="PIRSR" id="PIRSR000216-1"/>
    </source>
</evidence>
<dbReference type="FunFam" id="1.10.10.1590:FF:000001">
    <property type="entry name" value="NADH-quinone oxidoreductase subunit E"/>
    <property type="match status" value="1"/>
</dbReference>
<feature type="binding site" evidence="11">
    <location>
        <position position="87"/>
    </location>
    <ligand>
        <name>[2Fe-2S] cluster</name>
        <dbReference type="ChEBI" id="CHEBI:190135"/>
    </ligand>
</feature>
<dbReference type="InterPro" id="IPR028431">
    <property type="entry name" value="NADP_DH_HndA-like"/>
</dbReference>
<dbReference type="InterPro" id="IPR002023">
    <property type="entry name" value="NuoE-like"/>
</dbReference>
<dbReference type="Gene3D" id="3.40.30.10">
    <property type="entry name" value="Glutaredoxin"/>
    <property type="match status" value="1"/>
</dbReference>
<name>A0A6C0U0K5_9GAMM</name>
<dbReference type="PANTHER" id="PTHR43342:SF1">
    <property type="entry name" value="BIFURCATING [FEFE] HYDROGENASE GAMMA SUBUNIT"/>
    <property type="match status" value="1"/>
</dbReference>
<dbReference type="InterPro" id="IPR041921">
    <property type="entry name" value="NuoE_N"/>
</dbReference>
<evidence type="ECO:0000256" key="8">
    <source>
        <dbReference type="ARBA" id="ARBA00032788"/>
    </source>
</evidence>
<evidence type="ECO:0000256" key="3">
    <source>
        <dbReference type="ARBA" id="ARBA00022714"/>
    </source>
</evidence>
<dbReference type="SUPFAM" id="SSF52833">
    <property type="entry name" value="Thioredoxin-like"/>
    <property type="match status" value="1"/>
</dbReference>
<dbReference type="PANTHER" id="PTHR43342">
    <property type="entry name" value="NADH-QUINONE OXIDOREDUCTASE, E SUBUNIT"/>
    <property type="match status" value="1"/>
</dbReference>